<dbReference type="Pfam" id="PF04576">
    <property type="entry name" value="Zein-binding"/>
    <property type="match status" value="1"/>
</dbReference>
<dbReference type="GO" id="GO:0016020">
    <property type="term" value="C:membrane"/>
    <property type="evidence" value="ECO:0007669"/>
    <property type="project" value="UniProtKB-SubCell"/>
</dbReference>
<evidence type="ECO:0000256" key="3">
    <source>
        <dbReference type="ARBA" id="ARBA00022989"/>
    </source>
</evidence>
<dbReference type="InterPro" id="IPR007656">
    <property type="entry name" value="GTD-bd"/>
</dbReference>
<proteinExistence type="predicted"/>
<evidence type="ECO:0000256" key="4">
    <source>
        <dbReference type="ARBA" id="ARBA00023136"/>
    </source>
</evidence>
<dbReference type="PANTHER" id="PTHR31422:SF3">
    <property type="entry name" value="GTD-BINDING DOMAIN-CONTAINING PROTEIN"/>
    <property type="match status" value="1"/>
</dbReference>
<sequence>MSCHMINRWTFSGLVGAFLDLALAWFMLCGATVAFLTTKLLELFGQRLPCPCQGLFGRPDEQCLQEMLALYPPRKISHVQMSLRRRFPFSPAWPLEEGTSCHFDVCRDEAQNDEVLETTGEEGSVSNWNNVNGHQLSYGDSPSVDKGDGLLHAVLSSIHDMNNSDLSGKIESSARGEVDALSVGSIKQLTRCGATENDSVSGVLAENRCKEGGISAIRILEQALEEEQAARSSLYLELEKERSAAATAADEAMAMILRLQKEKASIEMEARQYERIVEERAAYDDEEMNILKEIIVRRERENHVLEKEVELYRQMMLSGDGSQQQPSDELHDVIKMTGVRLNYSFEFDRDTEIPQDSKFVTEGRMVDSDSGRLGNLLHTANLTENDGGPPDCVTHGSGNRYITPLARDEEGKCSRTGDEQPSGALVEDICCLSPYSWAKKSGASLELPTDTQEKGILAGDLCASWQSQAIGSHPLDTSEDISHNEAHVSLNKVEKTDFDGSGWLPRDEAGFNICDAHLESEPAVLDVHITDEEMNIAGNRHANCFSQVARGSDNSICDAFSKPDGGRKVDLTRRYSGSTCLEADRNLLEEIVSQLCAIRKLARPGKPISQVSSDSPTSKV</sequence>
<evidence type="ECO:0000256" key="6">
    <source>
        <dbReference type="SAM" id="Phobius"/>
    </source>
</evidence>
<evidence type="ECO:0000313" key="9">
    <source>
        <dbReference type="Proteomes" id="UP001189122"/>
    </source>
</evidence>
<comment type="subcellular location">
    <subcellularLocation>
        <location evidence="1">Membrane</location>
    </subcellularLocation>
</comment>
<accession>A0A7I8INW4</accession>
<evidence type="ECO:0000259" key="7">
    <source>
        <dbReference type="PROSITE" id="PS51775"/>
    </source>
</evidence>
<dbReference type="Proteomes" id="UP001189122">
    <property type="component" value="Unassembled WGS sequence"/>
</dbReference>
<evidence type="ECO:0000256" key="1">
    <source>
        <dbReference type="ARBA" id="ARBA00004370"/>
    </source>
</evidence>
<dbReference type="AlphaFoldDB" id="A0A7I8INW4"/>
<evidence type="ECO:0000256" key="5">
    <source>
        <dbReference type="SAM" id="Coils"/>
    </source>
</evidence>
<dbReference type="PROSITE" id="PS51775">
    <property type="entry name" value="GTD_BINDING"/>
    <property type="match status" value="1"/>
</dbReference>
<dbReference type="EMBL" id="CACRZD030000005">
    <property type="protein sequence ID" value="CAA6659548.1"/>
    <property type="molecule type" value="Genomic_DNA"/>
</dbReference>
<evidence type="ECO:0000313" key="8">
    <source>
        <dbReference type="EMBL" id="CAA2619801.1"/>
    </source>
</evidence>
<evidence type="ECO:0000256" key="2">
    <source>
        <dbReference type="ARBA" id="ARBA00022692"/>
    </source>
</evidence>
<gene>
    <name evidence="8" type="ORF">SI7747_05005970</name>
</gene>
<feature type="coiled-coil region" evidence="5">
    <location>
        <begin position="217"/>
        <end position="276"/>
    </location>
</feature>
<name>A0A7I8INW4_SPIIN</name>
<dbReference type="PANTHER" id="PTHR31422">
    <property type="entry name" value="BNAANNG28530D PROTEIN"/>
    <property type="match status" value="1"/>
</dbReference>
<protein>
    <recommendedName>
        <fullName evidence="7">GTD-binding domain-containing protein</fullName>
    </recommendedName>
</protein>
<keyword evidence="4 6" id="KW-0472">Membrane</keyword>
<keyword evidence="3 6" id="KW-1133">Transmembrane helix</keyword>
<dbReference type="EMBL" id="LR743592">
    <property type="protein sequence ID" value="CAA2619801.1"/>
    <property type="molecule type" value="Genomic_DNA"/>
</dbReference>
<keyword evidence="9" id="KW-1185">Reference proteome</keyword>
<keyword evidence="5" id="KW-0175">Coiled coil</keyword>
<organism evidence="8">
    <name type="scientific">Spirodela intermedia</name>
    <name type="common">Intermediate duckweed</name>
    <dbReference type="NCBI Taxonomy" id="51605"/>
    <lineage>
        <taxon>Eukaryota</taxon>
        <taxon>Viridiplantae</taxon>
        <taxon>Streptophyta</taxon>
        <taxon>Embryophyta</taxon>
        <taxon>Tracheophyta</taxon>
        <taxon>Spermatophyta</taxon>
        <taxon>Magnoliopsida</taxon>
        <taxon>Liliopsida</taxon>
        <taxon>Araceae</taxon>
        <taxon>Lemnoideae</taxon>
        <taxon>Spirodela</taxon>
    </lineage>
</organism>
<keyword evidence="2 6" id="KW-0812">Transmembrane</keyword>
<reference evidence="8 9" key="1">
    <citation type="submission" date="2019-12" db="EMBL/GenBank/DDBJ databases">
        <authorList>
            <person name="Scholz U."/>
            <person name="Mascher M."/>
            <person name="Fiebig A."/>
        </authorList>
    </citation>
    <scope>NUCLEOTIDE SEQUENCE</scope>
</reference>
<feature type="transmembrane region" description="Helical" evidence="6">
    <location>
        <begin position="12"/>
        <end position="36"/>
    </location>
</feature>
<dbReference type="GO" id="GO:0080115">
    <property type="term" value="F:myosin XI tail binding"/>
    <property type="evidence" value="ECO:0007669"/>
    <property type="project" value="UniProtKB-ARBA"/>
</dbReference>
<feature type="domain" description="GTD-binding" evidence="7">
    <location>
        <begin position="215"/>
        <end position="313"/>
    </location>
</feature>